<proteinExistence type="predicted"/>
<dbReference type="EMBL" id="PUHP01000927">
    <property type="protein sequence ID" value="TQN67399.1"/>
    <property type="molecule type" value="Genomic_DNA"/>
</dbReference>
<protein>
    <submittedName>
        <fullName evidence="1">Uncharacterized protein</fullName>
    </submittedName>
</protein>
<gene>
    <name evidence="1" type="ORF">CSHISOI_08083</name>
</gene>
<sequence length="92" mass="10640">MAVQQDTIPALDHWLQRHSRRHHMRRPALAARTKRVTQALRQHTQHSAGDHVQDLAPRRRTRHWGGFMEFSSSGRSLAFHQLGTAGYRIIGK</sequence>
<organism evidence="1 2">
    <name type="scientific">Colletotrichum shisoi</name>
    <dbReference type="NCBI Taxonomy" id="2078593"/>
    <lineage>
        <taxon>Eukaryota</taxon>
        <taxon>Fungi</taxon>
        <taxon>Dikarya</taxon>
        <taxon>Ascomycota</taxon>
        <taxon>Pezizomycotina</taxon>
        <taxon>Sordariomycetes</taxon>
        <taxon>Hypocreomycetidae</taxon>
        <taxon>Glomerellales</taxon>
        <taxon>Glomerellaceae</taxon>
        <taxon>Colletotrichum</taxon>
        <taxon>Colletotrichum destructivum species complex</taxon>
    </lineage>
</organism>
<keyword evidence="2" id="KW-1185">Reference proteome</keyword>
<accession>A0A5Q4BLE5</accession>
<name>A0A5Q4BLE5_9PEZI</name>
<evidence type="ECO:0000313" key="1">
    <source>
        <dbReference type="EMBL" id="TQN67399.1"/>
    </source>
</evidence>
<dbReference type="AlphaFoldDB" id="A0A5Q4BLE5"/>
<reference evidence="1 2" key="1">
    <citation type="journal article" date="2019" name="Sci. Rep.">
        <title>Colletotrichum shisoi sp. nov., an anthracnose pathogen of Perilla frutescens in Japan: molecular phylogenetic, morphological and genomic evidence.</title>
        <authorList>
            <person name="Gan P."/>
            <person name="Tsushima A."/>
            <person name="Hiroyama R."/>
            <person name="Narusaka M."/>
            <person name="Takano Y."/>
            <person name="Narusaka Y."/>
            <person name="Kawaradani M."/>
            <person name="Damm U."/>
            <person name="Shirasu K."/>
        </authorList>
    </citation>
    <scope>NUCLEOTIDE SEQUENCE [LARGE SCALE GENOMIC DNA]</scope>
    <source>
        <strain evidence="1 2">PG-2018a</strain>
    </source>
</reference>
<dbReference type="Proteomes" id="UP000326340">
    <property type="component" value="Unassembled WGS sequence"/>
</dbReference>
<comment type="caution">
    <text evidence="1">The sequence shown here is derived from an EMBL/GenBank/DDBJ whole genome shotgun (WGS) entry which is preliminary data.</text>
</comment>
<evidence type="ECO:0000313" key="2">
    <source>
        <dbReference type="Proteomes" id="UP000326340"/>
    </source>
</evidence>